<reference evidence="3" key="1">
    <citation type="journal article" date="2014" name="Int. J. Syst. Evol. Microbiol.">
        <title>Complete genome sequence of Corynebacterium casei LMG S-19264T (=DSM 44701T), isolated from a smear-ripened cheese.</title>
        <authorList>
            <consortium name="US DOE Joint Genome Institute (JGI-PGF)"/>
            <person name="Walter F."/>
            <person name="Albersmeier A."/>
            <person name="Kalinowski J."/>
            <person name="Ruckert C."/>
        </authorList>
    </citation>
    <scope>NUCLEOTIDE SEQUENCE</scope>
    <source>
        <strain evidence="3">KCTC 23077</strain>
    </source>
</reference>
<dbReference type="GO" id="GO:0016209">
    <property type="term" value="F:antioxidant activity"/>
    <property type="evidence" value="ECO:0007669"/>
    <property type="project" value="InterPro"/>
</dbReference>
<comment type="caution">
    <text evidence="3">The sequence shown here is derived from an EMBL/GenBank/DDBJ whole genome shotgun (WGS) entry which is preliminary data.</text>
</comment>
<dbReference type="Pfam" id="PF00578">
    <property type="entry name" value="AhpC-TSA"/>
    <property type="match status" value="1"/>
</dbReference>
<evidence type="ECO:0000313" key="4">
    <source>
        <dbReference type="Proteomes" id="UP000646426"/>
    </source>
</evidence>
<dbReference type="AlphaFoldDB" id="A0A918SW28"/>
<feature type="domain" description="Alkyl hydroperoxide reductase subunit C/ Thiol specific antioxidant" evidence="2">
    <location>
        <begin position="17"/>
        <end position="133"/>
    </location>
</feature>
<dbReference type="InterPro" id="IPR000866">
    <property type="entry name" value="AhpC/TSA"/>
</dbReference>
<dbReference type="RefSeq" id="WP_189453325.1">
    <property type="nucleotide sequence ID" value="NZ_BMYD01000001.1"/>
</dbReference>
<feature type="region of interest" description="Disordered" evidence="1">
    <location>
        <begin position="13"/>
        <end position="32"/>
    </location>
</feature>
<reference evidence="3" key="2">
    <citation type="submission" date="2020-09" db="EMBL/GenBank/DDBJ databases">
        <authorList>
            <person name="Sun Q."/>
            <person name="Kim S."/>
        </authorList>
    </citation>
    <scope>NUCLEOTIDE SEQUENCE</scope>
    <source>
        <strain evidence="3">KCTC 23077</strain>
    </source>
</reference>
<keyword evidence="4" id="KW-1185">Reference proteome</keyword>
<dbReference type="EMBL" id="BMYD01000001">
    <property type="protein sequence ID" value="GHA72865.1"/>
    <property type="molecule type" value="Genomic_DNA"/>
</dbReference>
<gene>
    <name evidence="3" type="ORF">GCM10007067_06840</name>
</gene>
<organism evidence="3 4">
    <name type="scientific">Cognatilysobacter bugurensis</name>
    <dbReference type="NCBI Taxonomy" id="543356"/>
    <lineage>
        <taxon>Bacteria</taxon>
        <taxon>Pseudomonadati</taxon>
        <taxon>Pseudomonadota</taxon>
        <taxon>Gammaproteobacteria</taxon>
        <taxon>Lysobacterales</taxon>
        <taxon>Lysobacteraceae</taxon>
        <taxon>Cognatilysobacter</taxon>
    </lineage>
</organism>
<evidence type="ECO:0000256" key="1">
    <source>
        <dbReference type="SAM" id="MobiDB-lite"/>
    </source>
</evidence>
<dbReference type="InterPro" id="IPR036249">
    <property type="entry name" value="Thioredoxin-like_sf"/>
</dbReference>
<dbReference type="SUPFAM" id="SSF52833">
    <property type="entry name" value="Thioredoxin-like"/>
    <property type="match status" value="1"/>
</dbReference>
<dbReference type="Proteomes" id="UP000646426">
    <property type="component" value="Unassembled WGS sequence"/>
</dbReference>
<feature type="compositionally biased region" description="Basic and acidic residues" evidence="1">
    <location>
        <begin position="21"/>
        <end position="32"/>
    </location>
</feature>
<accession>A0A918SW28</accession>
<evidence type="ECO:0000313" key="3">
    <source>
        <dbReference type="EMBL" id="GHA72865.1"/>
    </source>
</evidence>
<name>A0A918SW28_9GAMM</name>
<dbReference type="GO" id="GO:0016491">
    <property type="term" value="F:oxidoreductase activity"/>
    <property type="evidence" value="ECO:0007669"/>
    <property type="project" value="InterPro"/>
</dbReference>
<protein>
    <recommendedName>
        <fullName evidence="2">Alkyl hydroperoxide reductase subunit C/ Thiol specific antioxidant domain-containing protein</fullName>
    </recommendedName>
</protein>
<dbReference type="Gene3D" id="3.40.30.10">
    <property type="entry name" value="Glutaredoxin"/>
    <property type="match status" value="1"/>
</dbReference>
<evidence type="ECO:0000259" key="2">
    <source>
        <dbReference type="Pfam" id="PF00578"/>
    </source>
</evidence>
<dbReference type="CDD" id="cd02966">
    <property type="entry name" value="TlpA_like_family"/>
    <property type="match status" value="1"/>
</dbReference>
<sequence>MLALGLGTLTAHAAPAVGDTPPDRLGRTPQGDEARISDWRGKLLVVAFGWSWNGRRRNQLPLLEAIQKAAGCDQLEVVPLNFKGPARTHREITRTLKGATLMLTHNRDRAISAAYHVTSVPQMFMIDKAGRIGWAHYG</sequence>
<proteinExistence type="predicted"/>